<keyword evidence="2 5" id="KW-0489">Methyltransferase</keyword>
<dbReference type="PROSITE" id="PS51585">
    <property type="entry name" value="SAM_MT_TPMT"/>
    <property type="match status" value="1"/>
</dbReference>
<dbReference type="InterPro" id="IPR029063">
    <property type="entry name" value="SAM-dependent_MTases_sf"/>
</dbReference>
<gene>
    <name evidence="5" type="ORF">OO013_17885</name>
</gene>
<dbReference type="RefSeq" id="WP_266058356.1">
    <property type="nucleotide sequence ID" value="NZ_JAPFQN010000011.1"/>
</dbReference>
<dbReference type="GO" id="GO:0008168">
    <property type="term" value="F:methyltransferase activity"/>
    <property type="evidence" value="ECO:0007669"/>
    <property type="project" value="UniProtKB-KW"/>
</dbReference>
<keyword evidence="4" id="KW-0949">S-adenosyl-L-methionine</keyword>
<accession>A0ABT3RVV0</accession>
<dbReference type="CDD" id="cd02440">
    <property type="entry name" value="AdoMet_MTases"/>
    <property type="match status" value="1"/>
</dbReference>
<protein>
    <submittedName>
        <fullName evidence="5">Methyltransferase</fullName>
    </submittedName>
</protein>
<keyword evidence="6" id="KW-1185">Reference proteome</keyword>
<dbReference type="InterPro" id="IPR008854">
    <property type="entry name" value="TPMT"/>
</dbReference>
<evidence type="ECO:0000313" key="5">
    <source>
        <dbReference type="EMBL" id="MCX2745758.1"/>
    </source>
</evidence>
<keyword evidence="3" id="KW-0808">Transferase</keyword>
<organism evidence="5 6">
    <name type="scientific">Mangrovivirga halotolerans</name>
    <dbReference type="NCBI Taxonomy" id="2993936"/>
    <lineage>
        <taxon>Bacteria</taxon>
        <taxon>Pseudomonadati</taxon>
        <taxon>Bacteroidota</taxon>
        <taxon>Cytophagia</taxon>
        <taxon>Cytophagales</taxon>
        <taxon>Mangrovivirgaceae</taxon>
        <taxon>Mangrovivirga</taxon>
    </lineage>
</organism>
<dbReference type="PANTHER" id="PTHR32183">
    <property type="match status" value="1"/>
</dbReference>
<evidence type="ECO:0000256" key="1">
    <source>
        <dbReference type="ARBA" id="ARBA00022553"/>
    </source>
</evidence>
<dbReference type="PANTHER" id="PTHR32183:SF6">
    <property type="entry name" value="CYSTEINE SULFINATE DESULFINASE_CYSTEINE DESULFURASE AND RELATED ENZYMES"/>
    <property type="match status" value="1"/>
</dbReference>
<comment type="caution">
    <text evidence="5">The sequence shown here is derived from an EMBL/GenBank/DDBJ whole genome shotgun (WGS) entry which is preliminary data.</text>
</comment>
<evidence type="ECO:0000256" key="3">
    <source>
        <dbReference type="ARBA" id="ARBA00022679"/>
    </source>
</evidence>
<keyword evidence="1" id="KW-0597">Phosphoprotein</keyword>
<dbReference type="Pfam" id="PF05724">
    <property type="entry name" value="TPMT"/>
    <property type="match status" value="1"/>
</dbReference>
<dbReference type="EMBL" id="JAPFQN010000011">
    <property type="protein sequence ID" value="MCX2745758.1"/>
    <property type="molecule type" value="Genomic_DNA"/>
</dbReference>
<evidence type="ECO:0000256" key="4">
    <source>
        <dbReference type="ARBA" id="ARBA00022691"/>
    </source>
</evidence>
<dbReference type="Proteomes" id="UP001209885">
    <property type="component" value="Unassembled WGS sequence"/>
</dbReference>
<dbReference type="GO" id="GO:0032259">
    <property type="term" value="P:methylation"/>
    <property type="evidence" value="ECO:0007669"/>
    <property type="project" value="UniProtKB-KW"/>
</dbReference>
<name>A0ABT3RVV0_9BACT</name>
<evidence type="ECO:0000313" key="6">
    <source>
        <dbReference type="Proteomes" id="UP001209885"/>
    </source>
</evidence>
<sequence>MQNNNMNEFYWQERWKKGLTGWDIGYPSPPITEYADQIFDKSKKILIPGVGNGYEACYLKEAGFKNVHVVDIASEPLAHIKKRCPDFKDSHLIHDDFFNLNDKYDLILEQTFFCALDPDQRKDYRDKMYELLVPGGKLAGVWFTFPLTEKGPPFGGDSEEYIKLFSEKFDVKVATPCYNSIKPRLGNEFFMILQRPAH</sequence>
<reference evidence="5 6" key="1">
    <citation type="submission" date="2022-11" db="EMBL/GenBank/DDBJ databases">
        <title>The characterization of three novel Bacteroidetes species and genomic analysis of their roles in tidal elemental geochemical cycles.</title>
        <authorList>
            <person name="Ma K."/>
        </authorList>
    </citation>
    <scope>NUCLEOTIDE SEQUENCE [LARGE SCALE GENOMIC DNA]</scope>
    <source>
        <strain evidence="5 6">M17</strain>
    </source>
</reference>
<dbReference type="Gene3D" id="3.40.50.150">
    <property type="entry name" value="Vaccinia Virus protein VP39"/>
    <property type="match status" value="1"/>
</dbReference>
<dbReference type="SUPFAM" id="SSF53335">
    <property type="entry name" value="S-adenosyl-L-methionine-dependent methyltransferases"/>
    <property type="match status" value="1"/>
</dbReference>
<evidence type="ECO:0000256" key="2">
    <source>
        <dbReference type="ARBA" id="ARBA00022603"/>
    </source>
</evidence>
<proteinExistence type="predicted"/>